<dbReference type="InterPro" id="IPR050455">
    <property type="entry name" value="Tpx_Peroxidase_subfamily"/>
</dbReference>
<dbReference type="PIRSF" id="PIRSF000239">
    <property type="entry name" value="AHPC"/>
    <property type="match status" value="1"/>
</dbReference>
<dbReference type="GO" id="GO:0140824">
    <property type="term" value="F:thioredoxin-dependent peroxiredoxin activity"/>
    <property type="evidence" value="ECO:0007669"/>
    <property type="project" value="UniProtKB-EC"/>
</dbReference>
<keyword evidence="4" id="KW-0575">Peroxidase</keyword>
<dbReference type="PANTHER" id="PTHR43110:SF1">
    <property type="entry name" value="THIOL PEROXIDASE"/>
    <property type="match status" value="1"/>
</dbReference>
<dbReference type="Proteomes" id="UP001236569">
    <property type="component" value="Unassembled WGS sequence"/>
</dbReference>
<dbReference type="Gene3D" id="3.40.30.10">
    <property type="entry name" value="Glutaredoxin"/>
    <property type="match status" value="1"/>
</dbReference>
<comment type="caution">
    <text evidence="4">The sequence shown here is derived from an EMBL/GenBank/DDBJ whole genome shotgun (WGS) entry which is preliminary data.</text>
</comment>
<organism evidence="4 5">
    <name type="scientific">Flectobacillus longus</name>
    <dbReference type="NCBI Taxonomy" id="2984207"/>
    <lineage>
        <taxon>Bacteria</taxon>
        <taxon>Pseudomonadati</taxon>
        <taxon>Bacteroidota</taxon>
        <taxon>Cytophagia</taxon>
        <taxon>Cytophagales</taxon>
        <taxon>Flectobacillaceae</taxon>
        <taxon>Flectobacillus</taxon>
    </lineage>
</organism>
<feature type="domain" description="Thioredoxin" evidence="3">
    <location>
        <begin position="3"/>
        <end position="156"/>
    </location>
</feature>
<dbReference type="SUPFAM" id="SSF52833">
    <property type="entry name" value="Thioredoxin-like"/>
    <property type="match status" value="1"/>
</dbReference>
<dbReference type="PANTHER" id="PTHR43110">
    <property type="entry name" value="THIOL PEROXIDASE"/>
    <property type="match status" value="1"/>
</dbReference>
<protein>
    <submittedName>
        <fullName evidence="4">Peroxiredoxin</fullName>
        <ecNumber evidence="4">1.11.1.24</ecNumber>
    </submittedName>
</protein>
<dbReference type="InterPro" id="IPR000866">
    <property type="entry name" value="AhpC/TSA"/>
</dbReference>
<dbReference type="EMBL" id="JASHID010000008">
    <property type="protein sequence ID" value="MDI9865248.1"/>
    <property type="molecule type" value="Genomic_DNA"/>
</dbReference>
<keyword evidence="2" id="KW-0676">Redox-active center</keyword>
<evidence type="ECO:0000259" key="3">
    <source>
        <dbReference type="PROSITE" id="PS51352"/>
    </source>
</evidence>
<sequence length="156" mass="17180">MALQKGDKAPAFTLYNTEKAEISLADYQGKNVVLLFFPFAFTSVCTTELCEMRDNILTYSSLKAEILAVSVDSLFTLGKFKEEQNLPFHLLSDFNKEASTAYDSIYETFAFGTKGVSKRSAFVIDGEGIIQYAEVLENAGDVPNFANVKETLASLA</sequence>
<dbReference type="InterPro" id="IPR024706">
    <property type="entry name" value="Peroxiredoxin_AhpC-typ"/>
</dbReference>
<evidence type="ECO:0000256" key="1">
    <source>
        <dbReference type="ARBA" id="ARBA00023002"/>
    </source>
</evidence>
<dbReference type="RefSeq" id="WP_283370278.1">
    <property type="nucleotide sequence ID" value="NZ_JASHID010000008.1"/>
</dbReference>
<name>A0ABT6YNS5_9BACT</name>
<evidence type="ECO:0000313" key="4">
    <source>
        <dbReference type="EMBL" id="MDI9865248.1"/>
    </source>
</evidence>
<accession>A0ABT6YNS5</accession>
<keyword evidence="1 4" id="KW-0560">Oxidoreductase</keyword>
<evidence type="ECO:0000313" key="5">
    <source>
        <dbReference type="Proteomes" id="UP001236569"/>
    </source>
</evidence>
<dbReference type="PROSITE" id="PS51352">
    <property type="entry name" value="THIOREDOXIN_2"/>
    <property type="match status" value="1"/>
</dbReference>
<dbReference type="EC" id="1.11.1.24" evidence="4"/>
<dbReference type="InterPro" id="IPR013766">
    <property type="entry name" value="Thioredoxin_domain"/>
</dbReference>
<reference evidence="4 5" key="1">
    <citation type="submission" date="2023-05" db="EMBL/GenBank/DDBJ databases">
        <title>Novel species of genus Flectobacillus isolated from stream in China.</title>
        <authorList>
            <person name="Lu H."/>
        </authorList>
    </citation>
    <scope>NUCLEOTIDE SEQUENCE [LARGE SCALE GENOMIC DNA]</scope>
    <source>
        <strain evidence="4 5">DC10W</strain>
    </source>
</reference>
<gene>
    <name evidence="4" type="ORF">QM480_12990</name>
</gene>
<keyword evidence="5" id="KW-1185">Reference proteome</keyword>
<dbReference type="InterPro" id="IPR036249">
    <property type="entry name" value="Thioredoxin-like_sf"/>
</dbReference>
<proteinExistence type="predicted"/>
<dbReference type="Pfam" id="PF00578">
    <property type="entry name" value="AhpC-TSA"/>
    <property type="match status" value="1"/>
</dbReference>
<evidence type="ECO:0000256" key="2">
    <source>
        <dbReference type="ARBA" id="ARBA00023284"/>
    </source>
</evidence>